<accession>K9UQA1</accession>
<dbReference type="HOGENOM" id="CLU_1649095_0_0_3"/>
<evidence type="ECO:0000313" key="2">
    <source>
        <dbReference type="Proteomes" id="UP000010366"/>
    </source>
</evidence>
<sequence length="168" mass="19212">MKALPSNCLDCPLARPLYAVGVASPLENRFSCGNSFDKVARSHHPSTAECRDAVRDLPHHYFQPLPLPDLQGLEPEWVCDLIHLNLNWLDVYDDVPGVKDGEIAIEVCHHDLRIGYLRRSADLYYCDRLVGMRSPDPYWLALHLVHPDYLYPIVDEITTDRAKMPNYS</sequence>
<protein>
    <submittedName>
        <fullName evidence="1">Uncharacterized protein</fullName>
    </submittedName>
</protein>
<reference evidence="1 2" key="1">
    <citation type="submission" date="2012-05" db="EMBL/GenBank/DDBJ databases">
        <title>Noncontiguous Finished plasmid 1 of genome of Chamaesiphon sp. PCC 6605.</title>
        <authorList>
            <consortium name="US DOE Joint Genome Institute"/>
            <person name="Gugger M."/>
            <person name="Coursin T."/>
            <person name="Rippka R."/>
            <person name="Tandeau De Marsac N."/>
            <person name="Huntemann M."/>
            <person name="Wei C.-L."/>
            <person name="Han J."/>
            <person name="Detter J.C."/>
            <person name="Han C."/>
            <person name="Tapia R."/>
            <person name="Chen A."/>
            <person name="Kyrpides N."/>
            <person name="Mavromatis K."/>
            <person name="Markowitz V."/>
            <person name="Szeto E."/>
            <person name="Ivanova N."/>
            <person name="Pagani I."/>
            <person name="Pati A."/>
            <person name="Goodwin L."/>
            <person name="Nordberg H.P."/>
            <person name="Cantor M.N."/>
            <person name="Hua S.X."/>
            <person name="Woyke T."/>
            <person name="Kerfeld C.A."/>
        </authorList>
    </citation>
    <scope>NUCLEOTIDE SEQUENCE [LARGE SCALE GENOMIC DNA]</scope>
    <source>
        <strain evidence="2">ATCC 27169 / PCC 6605</strain>
        <plasmid evidence="2">Plasmid pCHA6605.01</plasmid>
    </source>
</reference>
<geneLocation type="plasmid" evidence="1 2">
    <name>pCHA6605.01</name>
</geneLocation>
<proteinExistence type="predicted"/>
<dbReference type="KEGG" id="cmp:Cha6605_6003"/>
<name>K9UQA1_CHAP6</name>
<organism evidence="1 2">
    <name type="scientific">Chamaesiphon minutus (strain ATCC 27169 / PCC 6605)</name>
    <dbReference type="NCBI Taxonomy" id="1173020"/>
    <lineage>
        <taxon>Bacteria</taxon>
        <taxon>Bacillati</taxon>
        <taxon>Cyanobacteriota</taxon>
        <taxon>Cyanophyceae</taxon>
        <taxon>Gomontiellales</taxon>
        <taxon>Chamaesiphonaceae</taxon>
        <taxon>Chamaesiphon</taxon>
    </lineage>
</organism>
<keyword evidence="1" id="KW-0614">Plasmid</keyword>
<gene>
    <name evidence="1" type="ORF">Cha6605_6003</name>
</gene>
<dbReference type="RefSeq" id="WP_015328739.1">
    <property type="nucleotide sequence ID" value="NC_020053.1"/>
</dbReference>
<keyword evidence="2" id="KW-1185">Reference proteome</keyword>
<evidence type="ECO:0000313" key="1">
    <source>
        <dbReference type="EMBL" id="AFY96848.1"/>
    </source>
</evidence>
<dbReference type="EMBL" id="CP003601">
    <property type="protein sequence ID" value="AFY96848.1"/>
    <property type="molecule type" value="Genomic_DNA"/>
</dbReference>
<dbReference type="Proteomes" id="UP000010366">
    <property type="component" value="Plasmid pCHA6605.01"/>
</dbReference>
<dbReference type="AlphaFoldDB" id="K9UQA1"/>